<evidence type="ECO:0000313" key="5">
    <source>
        <dbReference type="Proteomes" id="UP000064029"/>
    </source>
</evidence>
<evidence type="ECO:0000259" key="2">
    <source>
        <dbReference type="PROSITE" id="PS50404"/>
    </source>
</evidence>
<dbReference type="GO" id="GO:0016034">
    <property type="term" value="F:maleylacetoacetate isomerase activity"/>
    <property type="evidence" value="ECO:0007669"/>
    <property type="project" value="TreeGrafter"/>
</dbReference>
<dbReference type="SFLD" id="SFLDG00358">
    <property type="entry name" value="Main_(cytGST)"/>
    <property type="match status" value="1"/>
</dbReference>
<evidence type="ECO:0000259" key="3">
    <source>
        <dbReference type="PROSITE" id="PS50405"/>
    </source>
</evidence>
<comment type="caution">
    <text evidence="4">The sequence shown here is derived from an EMBL/GenBank/DDBJ whole genome shotgun (WGS) entry which is preliminary data.</text>
</comment>
<dbReference type="SUPFAM" id="SSF47616">
    <property type="entry name" value="GST C-terminal domain-like"/>
    <property type="match status" value="1"/>
</dbReference>
<dbReference type="PANTHER" id="PTHR42673:SF21">
    <property type="entry name" value="GLUTATHIONE S-TRANSFERASE YFCF"/>
    <property type="match status" value="1"/>
</dbReference>
<dbReference type="PANTHER" id="PTHR42673">
    <property type="entry name" value="MALEYLACETOACETATE ISOMERASE"/>
    <property type="match status" value="1"/>
</dbReference>
<proteinExistence type="inferred from homology"/>
<dbReference type="Pfam" id="PF13417">
    <property type="entry name" value="GST_N_3"/>
    <property type="match status" value="1"/>
</dbReference>
<dbReference type="GO" id="GO:0006749">
    <property type="term" value="P:glutathione metabolic process"/>
    <property type="evidence" value="ECO:0007669"/>
    <property type="project" value="TreeGrafter"/>
</dbReference>
<keyword evidence="4" id="KW-0413">Isomerase</keyword>
<dbReference type="InterPro" id="IPR040079">
    <property type="entry name" value="Glutathione_S-Trfase"/>
</dbReference>
<dbReference type="CDD" id="cd03191">
    <property type="entry name" value="GST_C_Zeta"/>
    <property type="match status" value="1"/>
</dbReference>
<dbReference type="SFLD" id="SFLDS00019">
    <property type="entry name" value="Glutathione_Transferase_(cytos"/>
    <property type="match status" value="1"/>
</dbReference>
<name>A0A103R602_9BURK</name>
<dbReference type="Gene3D" id="1.20.1050.10">
    <property type="match status" value="1"/>
</dbReference>
<dbReference type="InterPro" id="IPR010987">
    <property type="entry name" value="Glutathione-S-Trfase_C-like"/>
</dbReference>
<dbReference type="Gene3D" id="3.40.30.10">
    <property type="entry name" value="Glutaredoxin"/>
    <property type="match status" value="1"/>
</dbReference>
<dbReference type="AlphaFoldDB" id="A0A103R602"/>
<dbReference type="PROSITE" id="PS50405">
    <property type="entry name" value="GST_CTER"/>
    <property type="match status" value="1"/>
</dbReference>
<feature type="domain" description="GST C-terminal" evidence="3">
    <location>
        <begin position="88"/>
        <end position="218"/>
    </location>
</feature>
<comment type="similarity">
    <text evidence="1">Belongs to the GST superfamily. Zeta family.</text>
</comment>
<dbReference type="Proteomes" id="UP000064029">
    <property type="component" value="Unassembled WGS sequence"/>
</dbReference>
<organism evidence="4 5">
    <name type="scientific">Burkholderia ubonensis</name>
    <dbReference type="NCBI Taxonomy" id="101571"/>
    <lineage>
        <taxon>Bacteria</taxon>
        <taxon>Pseudomonadati</taxon>
        <taxon>Pseudomonadota</taxon>
        <taxon>Betaproteobacteria</taxon>
        <taxon>Burkholderiales</taxon>
        <taxon>Burkholderiaceae</taxon>
        <taxon>Burkholderia</taxon>
        <taxon>Burkholderia cepacia complex</taxon>
    </lineage>
</organism>
<gene>
    <name evidence="4" type="ORF">WJ33_30670</name>
</gene>
<dbReference type="Pfam" id="PF13410">
    <property type="entry name" value="GST_C_2"/>
    <property type="match status" value="1"/>
</dbReference>
<dbReference type="InterPro" id="IPR005955">
    <property type="entry name" value="GST_Zeta"/>
</dbReference>
<evidence type="ECO:0000313" key="4">
    <source>
        <dbReference type="EMBL" id="KVG61869.1"/>
    </source>
</evidence>
<dbReference type="InterPro" id="IPR036282">
    <property type="entry name" value="Glutathione-S-Trfase_C_sf"/>
</dbReference>
<dbReference type="GO" id="GO:0006559">
    <property type="term" value="P:L-phenylalanine catabolic process"/>
    <property type="evidence" value="ECO:0007669"/>
    <property type="project" value="TreeGrafter"/>
</dbReference>
<dbReference type="NCBIfam" id="TIGR01262">
    <property type="entry name" value="maiA"/>
    <property type="match status" value="1"/>
</dbReference>
<sequence length="220" mass="24164">MTMLTLHDFHRSSASFRVRIALNLKNVAYTSVVQDLDARAHRATAYLSLNPQGLLPALQIGDHVLTQSSAIVEYLDDQYPEPPLLPAGALERARVRALFQTIASDTHPVTAMRVAQYLKQATGCADDLVLRWKQHWIVESLAALETMLAGSPETGRFCHGDRPSLADIALVPQIVSARNVGVDITPYPTVSRIHDACMQLAAFSDAHPDTCSSNPAYYKE</sequence>
<reference evidence="4 5" key="1">
    <citation type="submission" date="2015-11" db="EMBL/GenBank/DDBJ databases">
        <title>Expanding the genomic diversity of Burkholderia species for the development of highly accurate diagnostics.</title>
        <authorList>
            <person name="Sahl J."/>
            <person name="Keim P."/>
            <person name="Wagner D."/>
        </authorList>
    </citation>
    <scope>NUCLEOTIDE SEQUENCE [LARGE SCALE GENOMIC DNA]</scope>
    <source>
        <strain evidence="4 5">MSMB2036</strain>
    </source>
</reference>
<accession>A0A103R602</accession>
<evidence type="ECO:0000256" key="1">
    <source>
        <dbReference type="ARBA" id="ARBA00010007"/>
    </source>
</evidence>
<dbReference type="GO" id="GO:0004364">
    <property type="term" value="F:glutathione transferase activity"/>
    <property type="evidence" value="ECO:0007669"/>
    <property type="project" value="TreeGrafter"/>
</dbReference>
<protein>
    <submittedName>
        <fullName evidence="4">Maleylacetoacetate isomerase</fullName>
    </submittedName>
</protein>
<dbReference type="InterPro" id="IPR004045">
    <property type="entry name" value="Glutathione_S-Trfase_N"/>
</dbReference>
<dbReference type="EMBL" id="LOXM01000180">
    <property type="protein sequence ID" value="KVG61869.1"/>
    <property type="molecule type" value="Genomic_DNA"/>
</dbReference>
<dbReference type="SUPFAM" id="SSF52833">
    <property type="entry name" value="Thioredoxin-like"/>
    <property type="match status" value="1"/>
</dbReference>
<dbReference type="InterPro" id="IPR034330">
    <property type="entry name" value="GST_Zeta_C"/>
</dbReference>
<dbReference type="PROSITE" id="PS50404">
    <property type="entry name" value="GST_NTER"/>
    <property type="match status" value="1"/>
</dbReference>
<dbReference type="GO" id="GO:0005737">
    <property type="term" value="C:cytoplasm"/>
    <property type="evidence" value="ECO:0007669"/>
    <property type="project" value="InterPro"/>
</dbReference>
<feature type="domain" description="GST N-terminal" evidence="2">
    <location>
        <begin position="2"/>
        <end position="83"/>
    </location>
</feature>
<dbReference type="InterPro" id="IPR036249">
    <property type="entry name" value="Thioredoxin-like_sf"/>
</dbReference>